<dbReference type="Proteomes" id="UP001152599">
    <property type="component" value="Unassembled WGS sequence"/>
</dbReference>
<keyword evidence="2" id="KW-1185">Reference proteome</keyword>
<dbReference type="AlphaFoldDB" id="A0A9X4N0L9"/>
<organism evidence="1 2">
    <name type="scientific">Profundicola chukchiensis</name>
    <dbReference type="NCBI Taxonomy" id="2961959"/>
    <lineage>
        <taxon>Bacteria</taxon>
        <taxon>Pseudomonadati</taxon>
        <taxon>Bacteroidota</taxon>
        <taxon>Flavobacteriia</taxon>
        <taxon>Flavobacteriales</taxon>
        <taxon>Weeksellaceae</taxon>
        <taxon>Profundicola</taxon>
    </lineage>
</organism>
<reference evidence="1" key="1">
    <citation type="submission" date="2022-07" db="EMBL/GenBank/DDBJ databases">
        <title>Description and genome-wide analysis of Profundicola chukchiensis gen. nov., sp. nov., marine bacteria isolated from bottom sediments of the Chukchi Sea.</title>
        <authorList>
            <person name="Romanenko L."/>
            <person name="Otstavnykh N."/>
            <person name="Kurilenko V."/>
            <person name="Eremeev V."/>
            <person name="Velansky P."/>
            <person name="Mikhailov V."/>
            <person name="Isaeva M."/>
        </authorList>
    </citation>
    <scope>NUCLEOTIDE SEQUENCE</scope>
    <source>
        <strain evidence="1">KMM 9713</strain>
    </source>
</reference>
<evidence type="ECO:0008006" key="3">
    <source>
        <dbReference type="Google" id="ProtNLM"/>
    </source>
</evidence>
<sequence length="141" mass="15134">MKKVLLLAVVGGMISFTSCKKETNEKMANDVEQTTENAGDAISDAASDLAEGADAVFEDTKALVTDAPQLENAELQEWANKLHDEAVKAKASATAGNADEMNEAIANITSLSESLVNFKDNAEYAKAEAYYNEIKAELEQL</sequence>
<evidence type="ECO:0000313" key="2">
    <source>
        <dbReference type="Proteomes" id="UP001152599"/>
    </source>
</evidence>
<dbReference type="RefSeq" id="WP_304417028.1">
    <property type="nucleotide sequence ID" value="NZ_JANAIE010000004.1"/>
</dbReference>
<name>A0A9X4N0L9_9FLAO</name>
<dbReference type="PROSITE" id="PS51257">
    <property type="entry name" value="PROKAR_LIPOPROTEIN"/>
    <property type="match status" value="1"/>
</dbReference>
<evidence type="ECO:0000313" key="1">
    <source>
        <dbReference type="EMBL" id="MDG4946550.1"/>
    </source>
</evidence>
<gene>
    <name evidence="1" type="ORF">NMK71_09000</name>
</gene>
<comment type="caution">
    <text evidence="1">The sequence shown here is derived from an EMBL/GenBank/DDBJ whole genome shotgun (WGS) entry which is preliminary data.</text>
</comment>
<accession>A0A9X4N0L9</accession>
<dbReference type="EMBL" id="JANCMU010000005">
    <property type="protein sequence ID" value="MDG4946550.1"/>
    <property type="molecule type" value="Genomic_DNA"/>
</dbReference>
<proteinExistence type="predicted"/>
<protein>
    <recommendedName>
        <fullName evidence="3">Lipoprotein</fullName>
    </recommendedName>
</protein>